<evidence type="ECO:0000256" key="9">
    <source>
        <dbReference type="SAM" id="MobiDB-lite"/>
    </source>
</evidence>
<evidence type="ECO:0000313" key="12">
    <source>
        <dbReference type="EMBL" id="CAH0476284.1"/>
    </source>
</evidence>
<organism evidence="12 13">
    <name type="scientific">Peronospora belbahrii</name>
    <dbReference type="NCBI Taxonomy" id="622444"/>
    <lineage>
        <taxon>Eukaryota</taxon>
        <taxon>Sar</taxon>
        <taxon>Stramenopiles</taxon>
        <taxon>Oomycota</taxon>
        <taxon>Peronosporomycetes</taxon>
        <taxon>Peronosporales</taxon>
        <taxon>Peronosporaceae</taxon>
        <taxon>Peronospora</taxon>
    </lineage>
</organism>
<feature type="compositionally biased region" description="Gly residues" evidence="9">
    <location>
        <begin position="1123"/>
        <end position="1142"/>
    </location>
</feature>
<dbReference type="PANTHER" id="PTHR23077">
    <property type="entry name" value="AAA-FAMILY ATPASE"/>
    <property type="match status" value="1"/>
</dbReference>
<dbReference type="PROSITE" id="PS50033">
    <property type="entry name" value="UBX"/>
    <property type="match status" value="1"/>
</dbReference>
<keyword evidence="5" id="KW-0067">ATP-binding</keyword>
<keyword evidence="4" id="KW-0378">Hydrolase</keyword>
<name>A0AAU9KR58_9STRA</name>
<dbReference type="SMART" id="SM00382">
    <property type="entry name" value="AAA"/>
    <property type="match status" value="2"/>
</dbReference>
<evidence type="ECO:0000256" key="1">
    <source>
        <dbReference type="ARBA" id="ARBA00004370"/>
    </source>
</evidence>
<dbReference type="PROSITE" id="PS00674">
    <property type="entry name" value="AAA"/>
    <property type="match status" value="1"/>
</dbReference>
<dbReference type="Gene3D" id="3.10.330.10">
    <property type="match status" value="1"/>
</dbReference>
<dbReference type="InterPro" id="IPR036241">
    <property type="entry name" value="NSFL1C_SEP_dom_sf"/>
</dbReference>
<sequence length="1438" mass="157833">MASHGAFLAPVLVPISNCFVNLPHAFVQTFIRGPEFVGPGSIILELSWETVDGYVQRICVGWIGGLVKDGALRSDVIEVPIEFARCVGLLDYLEKTPQSFVRVHVMETLPIARHVNVEPCTPDDWELIQLHAGAIETELLRQMCVINDKHVSPIWINQYTLIRIRASLPVGMEHARLTPVSEIIVAPKERQTETTETSLSRDLYYEQSPPLVVQDDVDTLRNDTVDEVWIHPESLVMLDGAVKSNASSDTQEAPAVVLWSLESKRIAENNKQTETSRQKPCCYVARLKASRGVIRGHIVLNQGAIATLGITTRASIYLRVLKLPELPPTSVTLRTNLESHDGRYSASADRIQQSFLRWASSVKHGHIVCSGSVLHFNLDNEEVIRAIAEVQYDDEEAYSVEQLEDIPVGALQRYTIIGGSNGGHVLSMDQVIVQNAAGTQQTILENLNRRASSTRTLNMSIVELSRSARPYAMLIKAVRPILSRDASTARVVMGVKPPGCALVYGERGSGKSTCLRAIVHDIQTSLNFAAFAMTADCRNLRGLKMEVVKSQLSELFEEAARQAPALLVLDNLDALVPEEEESAGAANDQSRRIAELLLVLMNNNCQRMQKATVELKASFKRECEAINGLPDGQKKIARKKLLETIGSAMQSKSVAIIASAWSDTSVHKTLRGCGLFDRPIRVTLPDTERREIVIRGMLQMKVNDANFTGKGMKASRKLVIDPSIDFGLLSSLTEGYSLRDLSDATDRALHQMFRRHTLLQQTKGAYKLQQSDFEEGIEDFQPTALVGVNLFKSSIKWSDVGGLRQVRTVLKDTLELPTRYAKLYNNTPIKLPAGMLLYGPPGCGKTLLASAVAHECGLNFISVKGPEVLNKYIGASEQAIRDLFARAGLAAPSVLFLDEFDSIAPRRGADNTGVTDRLVNQLLTFLDGVEAQKGVYVLAATSRPDMIDPALLRPGRLDKSLYCGFPNEEERLDILHAVSKGMDLSKEALEYLPEIASNPKSARFSGADLQAIMYSAQLEFVHEKLNGDKSTSRQLTKAHVETSFKNAKPSTSDAARLEFERMYAGFSKARNTDFSIAEAQVSTTSNLLKSHIAHQRLSSLHDRRNDDDRRSDSNQPNQYYAGGATGRGGGSGLSVIGPGGGGSDDDHVANIIGRAQQDARTLAAGAASESTQPRHVITFYREGFTVNNGPYRARSDPTNRPFLEALEQGHVPQELEGENRTEPVEISLVDKREEDYVAPPAPAYTAFSGQGQTMGSTTYTAEAVVQGETLTAERPVIDDKKPTTTLQLRLHNGQRLRETLNLDHTLRDLHAIIQLNDAGAQPYALLAGFPPRPVATDLDQTIEQAGLKASKRGGSTTAKAFIKQIDTALQSSIRSVPTINGIDCYRLWIQGIVIATSIDQNQCTLDDGTGVLRLELKIFLKNAPSKVDARPQLGQRSL</sequence>
<feature type="domain" description="SEP" evidence="11">
    <location>
        <begin position="1172"/>
        <end position="1237"/>
    </location>
</feature>
<dbReference type="Pfam" id="PF00789">
    <property type="entry name" value="UBX"/>
    <property type="match status" value="1"/>
</dbReference>
<dbReference type="GO" id="GO:0016887">
    <property type="term" value="F:ATP hydrolysis activity"/>
    <property type="evidence" value="ECO:0007669"/>
    <property type="project" value="InterPro"/>
</dbReference>
<dbReference type="SUPFAM" id="SSF52540">
    <property type="entry name" value="P-loop containing nucleoside triphosphate hydrolases"/>
    <property type="match status" value="2"/>
</dbReference>
<evidence type="ECO:0000313" key="13">
    <source>
        <dbReference type="Proteomes" id="UP001160483"/>
    </source>
</evidence>
<dbReference type="Gene3D" id="1.10.8.60">
    <property type="match status" value="2"/>
</dbReference>
<evidence type="ECO:0000256" key="8">
    <source>
        <dbReference type="ARBA" id="ARBA00034532"/>
    </source>
</evidence>
<dbReference type="Gene3D" id="3.10.20.90">
    <property type="entry name" value="Phosphatidylinositol 3-kinase Catalytic Subunit, Chain A, domain 1"/>
    <property type="match status" value="1"/>
</dbReference>
<evidence type="ECO:0000259" key="11">
    <source>
        <dbReference type="PROSITE" id="PS51399"/>
    </source>
</evidence>
<dbReference type="GO" id="GO:0005829">
    <property type="term" value="C:cytosol"/>
    <property type="evidence" value="ECO:0007669"/>
    <property type="project" value="TreeGrafter"/>
</dbReference>
<dbReference type="EMBL" id="CAKKTJ010000147">
    <property type="protein sequence ID" value="CAH0476284.1"/>
    <property type="molecule type" value="Genomic_DNA"/>
</dbReference>
<dbReference type="SMART" id="SM00553">
    <property type="entry name" value="SEP"/>
    <property type="match status" value="1"/>
</dbReference>
<evidence type="ECO:0000259" key="10">
    <source>
        <dbReference type="PROSITE" id="PS50033"/>
    </source>
</evidence>
<dbReference type="PROSITE" id="PS51399">
    <property type="entry name" value="SEP"/>
    <property type="match status" value="1"/>
</dbReference>
<dbReference type="InterPro" id="IPR003959">
    <property type="entry name" value="ATPase_AAA_core"/>
</dbReference>
<dbReference type="InterPro" id="IPR012989">
    <property type="entry name" value="SEP_domain"/>
</dbReference>
<dbReference type="GO" id="GO:0016558">
    <property type="term" value="P:protein import into peroxisome matrix"/>
    <property type="evidence" value="ECO:0007669"/>
    <property type="project" value="TreeGrafter"/>
</dbReference>
<dbReference type="Pfam" id="PF08059">
    <property type="entry name" value="SEP"/>
    <property type="match status" value="1"/>
</dbReference>
<dbReference type="InterPro" id="IPR015342">
    <property type="entry name" value="PEX1-N_C-lobe"/>
</dbReference>
<evidence type="ECO:0000256" key="2">
    <source>
        <dbReference type="ARBA" id="ARBA00006914"/>
    </source>
</evidence>
<feature type="region of interest" description="Disordered" evidence="9">
    <location>
        <begin position="1095"/>
        <end position="1148"/>
    </location>
</feature>
<comment type="subcellular location">
    <subcellularLocation>
        <location evidence="1">Membrane</location>
    </subcellularLocation>
</comment>
<evidence type="ECO:0000256" key="3">
    <source>
        <dbReference type="ARBA" id="ARBA00022741"/>
    </source>
</evidence>
<dbReference type="SUPFAM" id="SSF102848">
    <property type="entry name" value="NSFL1 (p97 ATPase) cofactor p47, SEP domain"/>
    <property type="match status" value="1"/>
</dbReference>
<evidence type="ECO:0000256" key="6">
    <source>
        <dbReference type="ARBA" id="ARBA00023136"/>
    </source>
</evidence>
<evidence type="ECO:0000256" key="5">
    <source>
        <dbReference type="ARBA" id="ARBA00022840"/>
    </source>
</evidence>
<comment type="caution">
    <text evidence="12">The sequence shown here is derived from an EMBL/GenBank/DDBJ whole genome shotgun (WGS) entry which is preliminary data.</text>
</comment>
<dbReference type="InterPro" id="IPR001012">
    <property type="entry name" value="UBX_dom"/>
</dbReference>
<dbReference type="Proteomes" id="UP001160483">
    <property type="component" value="Unassembled WGS sequence"/>
</dbReference>
<protein>
    <recommendedName>
        <fullName evidence="8">Peroxisomal ATPase PEX1</fullName>
    </recommendedName>
    <alternativeName>
        <fullName evidence="7">Peroxin-1</fullName>
    </alternativeName>
</protein>
<feature type="compositionally biased region" description="Basic and acidic residues" evidence="9">
    <location>
        <begin position="1099"/>
        <end position="1112"/>
    </location>
</feature>
<proteinExistence type="inferred from homology"/>
<dbReference type="InterPro" id="IPR027417">
    <property type="entry name" value="P-loop_NTPase"/>
</dbReference>
<dbReference type="InterPro" id="IPR012340">
    <property type="entry name" value="NA-bd_OB-fold"/>
</dbReference>
<dbReference type="Gene3D" id="3.40.50.300">
    <property type="entry name" value="P-loop containing nucleotide triphosphate hydrolases"/>
    <property type="match status" value="2"/>
</dbReference>
<dbReference type="InterPro" id="IPR003593">
    <property type="entry name" value="AAA+_ATPase"/>
</dbReference>
<evidence type="ECO:0000256" key="7">
    <source>
        <dbReference type="ARBA" id="ARBA00032509"/>
    </source>
</evidence>
<dbReference type="GO" id="GO:0005524">
    <property type="term" value="F:ATP binding"/>
    <property type="evidence" value="ECO:0007669"/>
    <property type="project" value="UniProtKB-KW"/>
</dbReference>
<dbReference type="Pfam" id="PF09262">
    <property type="entry name" value="PEX-1N"/>
    <property type="match status" value="1"/>
</dbReference>
<dbReference type="FunFam" id="3.40.50.300:FF:000149">
    <property type="entry name" value="Nuclear valosin-containing protein-like"/>
    <property type="match status" value="1"/>
</dbReference>
<dbReference type="Pfam" id="PF00004">
    <property type="entry name" value="AAA"/>
    <property type="match status" value="2"/>
</dbReference>
<dbReference type="SUPFAM" id="SSF54585">
    <property type="entry name" value="Cdc48 domain 2-like"/>
    <property type="match status" value="1"/>
</dbReference>
<reference evidence="12" key="1">
    <citation type="submission" date="2021-11" db="EMBL/GenBank/DDBJ databases">
        <authorList>
            <person name="Islam A."/>
            <person name="Islam S."/>
            <person name="Flora M.S."/>
            <person name="Rahman M."/>
            <person name="Ziaur R.M."/>
            <person name="Epstein J.H."/>
            <person name="Hassan M."/>
            <person name="Klassen M."/>
            <person name="Woodard K."/>
            <person name="Webb A."/>
            <person name="Webby R.J."/>
            <person name="El Zowalaty M.E."/>
        </authorList>
    </citation>
    <scope>NUCLEOTIDE SEQUENCE</scope>
    <source>
        <strain evidence="12">Pbs3</strain>
    </source>
</reference>
<dbReference type="Gene3D" id="3.30.420.210">
    <property type="entry name" value="SEP domain"/>
    <property type="match status" value="1"/>
</dbReference>
<evidence type="ECO:0000256" key="4">
    <source>
        <dbReference type="ARBA" id="ARBA00022801"/>
    </source>
</evidence>
<comment type="similarity">
    <text evidence="2">Belongs to the AAA ATPase family.</text>
</comment>
<gene>
    <name evidence="12" type="ORF">PBS003_LOCUS3070</name>
</gene>
<feature type="region of interest" description="Disordered" evidence="9">
    <location>
        <begin position="1029"/>
        <end position="1051"/>
    </location>
</feature>
<accession>A0AAU9KR58</accession>
<dbReference type="InterPro" id="IPR003960">
    <property type="entry name" value="ATPase_AAA_CS"/>
</dbReference>
<dbReference type="InterPro" id="IPR029067">
    <property type="entry name" value="CDC48_domain_2-like_sf"/>
</dbReference>
<dbReference type="GO" id="GO:0005778">
    <property type="term" value="C:peroxisomal membrane"/>
    <property type="evidence" value="ECO:0007669"/>
    <property type="project" value="TreeGrafter"/>
</dbReference>
<dbReference type="Gene3D" id="2.40.50.140">
    <property type="entry name" value="Nucleic acid-binding proteins"/>
    <property type="match status" value="1"/>
</dbReference>
<dbReference type="PANTHER" id="PTHR23077:SF12">
    <property type="entry name" value="PEROXISOMAL ATPASE PEX1"/>
    <property type="match status" value="1"/>
</dbReference>
<keyword evidence="3" id="KW-0547">Nucleotide-binding</keyword>
<dbReference type="CDD" id="cd01770">
    <property type="entry name" value="UBX_UBXN2"/>
    <property type="match status" value="1"/>
</dbReference>
<feature type="domain" description="UBX" evidence="10">
    <location>
        <begin position="1279"/>
        <end position="1347"/>
    </location>
</feature>
<dbReference type="InterPro" id="IPR029071">
    <property type="entry name" value="Ubiquitin-like_domsf"/>
</dbReference>
<keyword evidence="6" id="KW-0472">Membrane</keyword>
<dbReference type="SUPFAM" id="SSF54236">
    <property type="entry name" value="Ubiquitin-like"/>
    <property type="match status" value="1"/>
</dbReference>
<dbReference type="InterPro" id="IPR050168">
    <property type="entry name" value="AAA_ATPase_domain"/>
</dbReference>